<dbReference type="SUPFAM" id="SSF48726">
    <property type="entry name" value="Immunoglobulin"/>
    <property type="match status" value="1"/>
</dbReference>
<evidence type="ECO:0000313" key="9">
    <source>
        <dbReference type="Ensembl" id="ENSEASP00005043275.1"/>
    </source>
</evidence>
<dbReference type="Proteomes" id="UP000694387">
    <property type="component" value="Chromosome 1"/>
</dbReference>
<organism evidence="9 10">
    <name type="scientific">Equus asinus</name>
    <name type="common">Donkey</name>
    <name type="synonym">Equus africanus asinus</name>
    <dbReference type="NCBI Taxonomy" id="9793"/>
    <lineage>
        <taxon>Eukaryota</taxon>
        <taxon>Metazoa</taxon>
        <taxon>Chordata</taxon>
        <taxon>Craniata</taxon>
        <taxon>Vertebrata</taxon>
        <taxon>Euteleostomi</taxon>
        <taxon>Mammalia</taxon>
        <taxon>Eutheria</taxon>
        <taxon>Laurasiatheria</taxon>
        <taxon>Perissodactyla</taxon>
        <taxon>Equidae</taxon>
        <taxon>Equus</taxon>
    </lineage>
</organism>
<dbReference type="InterPro" id="IPR003599">
    <property type="entry name" value="Ig_sub"/>
</dbReference>
<evidence type="ECO:0000256" key="2">
    <source>
        <dbReference type="ARBA" id="ARBA00022692"/>
    </source>
</evidence>
<keyword evidence="4" id="KW-0472">Membrane</keyword>
<proteinExistence type="predicted"/>
<evidence type="ECO:0000256" key="5">
    <source>
        <dbReference type="ARBA" id="ARBA00023170"/>
    </source>
</evidence>
<feature type="domain" description="Ig-like" evidence="8">
    <location>
        <begin position="14"/>
        <end position="114"/>
    </location>
</feature>
<dbReference type="InterPro" id="IPR013783">
    <property type="entry name" value="Ig-like_fold"/>
</dbReference>
<dbReference type="FunFam" id="2.60.40.10:FF:001704">
    <property type="entry name" value="Uncharacterized protein"/>
    <property type="match status" value="1"/>
</dbReference>
<reference evidence="9" key="2">
    <citation type="submission" date="2025-08" db="UniProtKB">
        <authorList>
            <consortium name="Ensembl"/>
        </authorList>
    </citation>
    <scope>IDENTIFICATION</scope>
</reference>
<evidence type="ECO:0000256" key="4">
    <source>
        <dbReference type="ARBA" id="ARBA00023136"/>
    </source>
</evidence>
<evidence type="ECO:0000256" key="1">
    <source>
        <dbReference type="ARBA" id="ARBA00004370"/>
    </source>
</evidence>
<keyword evidence="6" id="KW-0393">Immunoglobulin domain</keyword>
<dbReference type="PROSITE" id="PS50835">
    <property type="entry name" value="IG_LIKE"/>
    <property type="match status" value="1"/>
</dbReference>
<comment type="subcellular location">
    <subcellularLocation>
        <location evidence="1">Membrane</location>
    </subcellularLocation>
</comment>
<evidence type="ECO:0000259" key="8">
    <source>
        <dbReference type="PROSITE" id="PS50835"/>
    </source>
</evidence>
<dbReference type="InterPro" id="IPR007110">
    <property type="entry name" value="Ig-like_dom"/>
</dbReference>
<keyword evidence="7" id="KW-0732">Signal</keyword>
<dbReference type="InterPro" id="IPR051117">
    <property type="entry name" value="TRG_var/const_region"/>
</dbReference>
<dbReference type="PANTHER" id="PTHR19256">
    <property type="entry name" value="T-CELL RECEPTOR GAMMA CHAIN"/>
    <property type="match status" value="1"/>
</dbReference>
<dbReference type="AlphaFoldDB" id="A0A9L0J1V0"/>
<dbReference type="GeneTree" id="ENSGT00940000153143"/>
<dbReference type="Pfam" id="PF07686">
    <property type="entry name" value="V-set"/>
    <property type="match status" value="1"/>
</dbReference>
<keyword evidence="3" id="KW-1133">Transmembrane helix</keyword>
<keyword evidence="10" id="KW-1185">Reference proteome</keyword>
<name>A0A9L0J1V0_EQUAS</name>
<keyword evidence="2" id="KW-0812">Transmembrane</keyword>
<evidence type="ECO:0000313" key="10">
    <source>
        <dbReference type="Proteomes" id="UP000694387"/>
    </source>
</evidence>
<dbReference type="InterPro" id="IPR036179">
    <property type="entry name" value="Ig-like_dom_sf"/>
</dbReference>
<feature type="chain" id="PRO_5040310609" description="Ig-like domain-containing protein" evidence="7">
    <location>
        <begin position="21"/>
        <end position="197"/>
    </location>
</feature>
<evidence type="ECO:0000256" key="7">
    <source>
        <dbReference type="SAM" id="SignalP"/>
    </source>
</evidence>
<dbReference type="Ensembl" id="ENSEAST00005040028.1">
    <property type="protein sequence ID" value="ENSEASP00005043275.1"/>
    <property type="gene ID" value="ENSEASG00005027487.1"/>
</dbReference>
<keyword evidence="5" id="KW-0675">Receptor</keyword>
<dbReference type="GO" id="GO:0016020">
    <property type="term" value="C:membrane"/>
    <property type="evidence" value="ECO:0007669"/>
    <property type="project" value="UniProtKB-SubCell"/>
</dbReference>
<sequence>MLWALTILLAFLAPATQVSSNLEGTQISVTRQAGLAVEITCDIKQSSGIIHWYRYQEGTAPQRLLYYQFSSSKFVVDSGFSSQKYYASKDTGGTCKLLIKSLQESDSGVYCCAVWERHSDSYLLYPAQKILLVVAKSSLDTQERPAPASLPALISLCSEHERPCAQRPTSTLTAHWPVPSFSESWHILKDPPLISRP</sequence>
<accession>A0A9L0J1V0</accession>
<reference evidence="9" key="3">
    <citation type="submission" date="2025-09" db="UniProtKB">
        <authorList>
            <consortium name="Ensembl"/>
        </authorList>
    </citation>
    <scope>IDENTIFICATION</scope>
</reference>
<dbReference type="InterPro" id="IPR013106">
    <property type="entry name" value="Ig_V-set"/>
</dbReference>
<dbReference type="PANTHER" id="PTHR19256:SF65">
    <property type="entry name" value="T CELL RECEPTOR GAMMA CONSTANT 1-RELATED"/>
    <property type="match status" value="1"/>
</dbReference>
<protein>
    <recommendedName>
        <fullName evidence="8">Ig-like domain-containing protein</fullName>
    </recommendedName>
</protein>
<dbReference type="SMART" id="SM00409">
    <property type="entry name" value="IG"/>
    <property type="match status" value="1"/>
</dbReference>
<evidence type="ECO:0000256" key="6">
    <source>
        <dbReference type="ARBA" id="ARBA00023319"/>
    </source>
</evidence>
<evidence type="ECO:0000256" key="3">
    <source>
        <dbReference type="ARBA" id="ARBA00022989"/>
    </source>
</evidence>
<feature type="signal peptide" evidence="7">
    <location>
        <begin position="1"/>
        <end position="20"/>
    </location>
</feature>
<reference evidence="9 10" key="1">
    <citation type="journal article" date="2020" name="Nat. Commun.">
        <title>Donkey genomes provide new insights into domestication and selection for coat color.</title>
        <authorList>
            <person name="Wang"/>
            <person name="C."/>
            <person name="Li"/>
            <person name="H."/>
            <person name="Guo"/>
            <person name="Y."/>
            <person name="Huang"/>
            <person name="J."/>
            <person name="Sun"/>
            <person name="Y."/>
            <person name="Min"/>
            <person name="J."/>
            <person name="Wang"/>
            <person name="J."/>
            <person name="Fang"/>
            <person name="X."/>
            <person name="Zhao"/>
            <person name="Z."/>
            <person name="Wang"/>
            <person name="S."/>
            <person name="Zhang"/>
            <person name="Y."/>
            <person name="Liu"/>
            <person name="Q."/>
            <person name="Jiang"/>
            <person name="Q."/>
            <person name="Wang"/>
            <person name="X."/>
            <person name="Guo"/>
            <person name="Y."/>
            <person name="Yang"/>
            <person name="C."/>
            <person name="Wang"/>
            <person name="Y."/>
            <person name="Tian"/>
            <person name="F."/>
            <person name="Zhuang"/>
            <person name="G."/>
            <person name="Fan"/>
            <person name="Y."/>
            <person name="Gao"/>
            <person name="Q."/>
            <person name="Li"/>
            <person name="Y."/>
            <person name="Ju"/>
            <person name="Z."/>
            <person name="Li"/>
            <person name="J."/>
            <person name="Li"/>
            <person name="R."/>
            <person name="Hou"/>
            <person name="M."/>
            <person name="Yang"/>
            <person name="G."/>
            <person name="Liu"/>
            <person name="G."/>
            <person name="Liu"/>
            <person name="W."/>
            <person name="Guo"/>
            <person name="J."/>
            <person name="Pan"/>
            <person name="S."/>
            <person name="Fan"/>
            <person name="G."/>
            <person name="Zhang"/>
            <person name="W."/>
            <person name="Zhang"/>
            <person name="R."/>
            <person name="Yu"/>
            <person name="J."/>
            <person name="Zhang"/>
            <person name="X."/>
            <person name="Yin"/>
            <person name="Q."/>
            <person name="Ji"/>
            <person name="C."/>
            <person name="Jin"/>
            <person name="Y."/>
            <person name="Yue"/>
            <person name="G."/>
            <person name="Liu"/>
            <person name="M."/>
            <person name="Xu"/>
            <person name="J."/>
            <person name="Liu"/>
            <person name="S."/>
            <person name="Jordana"/>
            <person name="J."/>
            <person name="Noce"/>
            <person name="A."/>
            <person name="Amills"/>
            <person name="M."/>
            <person name="Wu"/>
            <person name="D.D."/>
            <person name="Li"/>
            <person name="S."/>
            <person name="Zhou"/>
            <person name="X. and Zhong"/>
            <person name="J."/>
        </authorList>
    </citation>
    <scope>NUCLEOTIDE SEQUENCE [LARGE SCALE GENOMIC DNA]</scope>
</reference>
<dbReference type="Gene3D" id="2.60.40.10">
    <property type="entry name" value="Immunoglobulins"/>
    <property type="match status" value="1"/>
</dbReference>